<proteinExistence type="predicted"/>
<accession>A0A0M3I1M2</accession>
<dbReference type="WBParaSite" id="ALUE_0001019401-mRNA-1">
    <property type="protein sequence ID" value="ALUE_0001019401-mRNA-1"/>
    <property type="gene ID" value="ALUE_0001019401"/>
</dbReference>
<evidence type="ECO:0000313" key="1">
    <source>
        <dbReference type="Proteomes" id="UP000036681"/>
    </source>
</evidence>
<dbReference type="Proteomes" id="UP000036681">
    <property type="component" value="Unplaced"/>
</dbReference>
<evidence type="ECO:0000313" key="2">
    <source>
        <dbReference type="WBParaSite" id="ALUE_0001019401-mRNA-1"/>
    </source>
</evidence>
<keyword evidence="1" id="KW-1185">Reference proteome</keyword>
<organism evidence="1 2">
    <name type="scientific">Ascaris lumbricoides</name>
    <name type="common">Giant roundworm</name>
    <dbReference type="NCBI Taxonomy" id="6252"/>
    <lineage>
        <taxon>Eukaryota</taxon>
        <taxon>Metazoa</taxon>
        <taxon>Ecdysozoa</taxon>
        <taxon>Nematoda</taxon>
        <taxon>Chromadorea</taxon>
        <taxon>Rhabditida</taxon>
        <taxon>Spirurina</taxon>
        <taxon>Ascaridomorpha</taxon>
        <taxon>Ascaridoidea</taxon>
        <taxon>Ascarididae</taxon>
        <taxon>Ascaris</taxon>
    </lineage>
</organism>
<reference evidence="2" key="1">
    <citation type="submission" date="2017-02" db="UniProtKB">
        <authorList>
            <consortium name="WormBaseParasite"/>
        </authorList>
    </citation>
    <scope>IDENTIFICATION</scope>
</reference>
<name>A0A0M3I1M2_ASCLU</name>
<sequence>MIKYNNLSEEEKLLCEATGRLPTIVEKVFKLISQLDIDVPKDSTTTLDSICDISRTTAFGKDEMLISRRIQGAFHSLLTNSSSAIVKVRFIQRSF</sequence>
<protein>
    <submittedName>
        <fullName evidence="2">Uncharacterized protein</fullName>
    </submittedName>
</protein>
<dbReference type="AlphaFoldDB" id="A0A0M3I1M2"/>